<feature type="compositionally biased region" description="Basic residues" evidence="1">
    <location>
        <begin position="358"/>
        <end position="367"/>
    </location>
</feature>
<dbReference type="EMBL" id="CP120372">
    <property type="protein sequence ID" value="WEX85704.1"/>
    <property type="molecule type" value="Genomic_DNA"/>
</dbReference>
<feature type="domain" description="Acyclic terpene utilisation N-terminal" evidence="2">
    <location>
        <begin position="140"/>
        <end position="284"/>
    </location>
</feature>
<evidence type="ECO:0000313" key="3">
    <source>
        <dbReference type="EMBL" id="WEX85704.1"/>
    </source>
</evidence>
<reference evidence="3 4" key="1">
    <citation type="submission" date="2023-03" db="EMBL/GenBank/DDBJ databases">
        <authorList>
            <person name="Kaur S."/>
            <person name="Espinosa-Saiz D."/>
            <person name="Velazquez E."/>
            <person name="Menendez E."/>
            <person name="diCenzo G.C."/>
        </authorList>
    </citation>
    <scope>NUCLEOTIDE SEQUENCE [LARGE SCALE GENOMIC DNA]</scope>
    <source>
        <strain evidence="3 4">LMG 27395</strain>
        <plasmid evidence="3 4">unnamed</plasmid>
    </source>
</reference>
<accession>A0ABY8D4B4</accession>
<organism evidence="3 4">
    <name type="scientific">Sinorhizobium numidicum</name>
    <dbReference type="NCBI Taxonomy" id="680248"/>
    <lineage>
        <taxon>Bacteria</taxon>
        <taxon>Pseudomonadati</taxon>
        <taxon>Pseudomonadota</taxon>
        <taxon>Alphaproteobacteria</taxon>
        <taxon>Hyphomicrobiales</taxon>
        <taxon>Rhizobiaceae</taxon>
        <taxon>Sinorhizobium/Ensifer group</taxon>
        <taxon>Sinorhizobium</taxon>
    </lineage>
</organism>
<feature type="compositionally biased region" description="Basic and acidic residues" evidence="1">
    <location>
        <begin position="348"/>
        <end position="357"/>
    </location>
</feature>
<evidence type="ECO:0000259" key="2">
    <source>
        <dbReference type="Pfam" id="PF07287"/>
    </source>
</evidence>
<evidence type="ECO:0000313" key="4">
    <source>
        <dbReference type="Proteomes" id="UP001235547"/>
    </source>
</evidence>
<keyword evidence="4" id="KW-1185">Reference proteome</keyword>
<evidence type="ECO:0000256" key="1">
    <source>
        <dbReference type="SAM" id="MobiDB-lite"/>
    </source>
</evidence>
<dbReference type="InterPro" id="IPR010839">
    <property type="entry name" value="AtuA_N"/>
</dbReference>
<name>A0ABY8D4B4_9HYPH</name>
<proteinExistence type="predicted"/>
<keyword evidence="3" id="KW-0614">Plasmid</keyword>
<feature type="domain" description="Acyclic terpene utilisation N-terminal" evidence="2">
    <location>
        <begin position="2"/>
        <end position="111"/>
    </location>
</feature>
<feature type="region of interest" description="Disordered" evidence="1">
    <location>
        <begin position="348"/>
        <end position="373"/>
    </location>
</feature>
<geneLocation type="plasmid" evidence="3 4">
    <name>unnamed</name>
</geneLocation>
<dbReference type="Proteomes" id="UP001235547">
    <property type="component" value="Plasmid unnamed"/>
</dbReference>
<gene>
    <name evidence="3" type="ORF">PYH38_006131</name>
</gene>
<dbReference type="Pfam" id="PF07287">
    <property type="entry name" value="AtuA"/>
    <property type="match status" value="2"/>
</dbReference>
<sequence>MASENKLSFRFATISAELDKRVVEVALKEARISSCAGSPKLTKRDVKQSEHIVAQLGIEPIVRALKHDSNVVLAGRAYHPSVFAAFPVMHGFDLGLSLHLGKILECAAIACTPGSASDCMLGTLRRDSFELEPLNPLRKCTIASVAAHSLYEKSDPYQLAGPGGILDLTDTRFEQLDERRVRVSGSKHIETPYAVKLEGARRAGHRYVSIAGVRDPVFIAQEAVRDRIADNFVQISPEDYTLIFRVYGRDGVLGPVEPIRDATPHEVGIVVEAVADTAKLPKSICGFARSTMLHLGYPGKISTAGNLAFPYSPSDFDAGEVFEFNIYHLMQVDDPPIFFPMIIENIGHPKEQQSERQPRRHRKRREKQKLPPL</sequence>
<protein>
    <submittedName>
        <fullName evidence="3">DUF1446 domain-containing protein</fullName>
    </submittedName>
</protein>